<comment type="similarity">
    <text evidence="2 9">Belongs to the ABC-2 integral membrane protein family.</text>
</comment>
<feature type="transmembrane region" description="Helical" evidence="9">
    <location>
        <begin position="259"/>
        <end position="279"/>
    </location>
</feature>
<evidence type="ECO:0000256" key="2">
    <source>
        <dbReference type="ARBA" id="ARBA00007783"/>
    </source>
</evidence>
<proteinExistence type="inferred from homology"/>
<evidence type="ECO:0000256" key="6">
    <source>
        <dbReference type="ARBA" id="ARBA00022692"/>
    </source>
</evidence>
<feature type="transmembrane region" description="Helical" evidence="9">
    <location>
        <begin position="369"/>
        <end position="388"/>
    </location>
</feature>
<dbReference type="InterPro" id="IPR013525">
    <property type="entry name" value="ABC2_TM"/>
</dbReference>
<dbReference type="EMBL" id="DXIE01000028">
    <property type="protein sequence ID" value="HIV62145.1"/>
    <property type="molecule type" value="Genomic_DNA"/>
</dbReference>
<evidence type="ECO:0000256" key="3">
    <source>
        <dbReference type="ARBA" id="ARBA00022448"/>
    </source>
</evidence>
<reference evidence="11" key="2">
    <citation type="submission" date="2021-04" db="EMBL/GenBank/DDBJ databases">
        <authorList>
            <person name="Gilroy R."/>
        </authorList>
    </citation>
    <scope>NUCLEOTIDE SEQUENCE</scope>
    <source>
        <strain evidence="11">CHK193-4272</strain>
    </source>
</reference>
<evidence type="ECO:0000256" key="5">
    <source>
        <dbReference type="ARBA" id="ARBA00022519"/>
    </source>
</evidence>
<evidence type="ECO:0000256" key="7">
    <source>
        <dbReference type="ARBA" id="ARBA00022989"/>
    </source>
</evidence>
<sequence length="486" mass="55607">MEFKFIKKVLCLVWGIFVISATVFYFVGGEQLYSASTDSGDMVQATNEIGEMVTGLTIEQPFSFDGTEISYICLLGTDFERPIGGTMEVSLIDEKNEVLMQKDIDMGLFSQNNNIVEIRSDKPIKIIPNKQYILRIYSKDGSDGSVPSLYYGSSISLARGEAQISLRENEKAIVNGNKIDGIICYQIFGSRELWFGHYYWHIVTVFAIVLLCFSYYIISAFKSGKDILVLRLLNAGKKYRFLLQQLVSRDFKSKYKRSILGIFWSFLNPMLMMTVQYIVFSTIFKSEIENFAVYLLTGIVCYNFFSEVTNMCLTSIVGNASLITKVYIPKYIYPISRTMSSLINFALSLIPLLVVMIATRVHITTSVFVLPFAVLCLMMLSLGMGMILSCSMVFFRDTQFLWNVFNMIWMYMTPIFYPESIVSGHLSYIMKINPLYHIIRFFRTVLLNGVSPEPKAYLFCFISALIPLLFGAWIFKKSQDKFVLYL</sequence>
<feature type="transmembrane region" description="Helical" evidence="9">
    <location>
        <begin position="9"/>
        <end position="27"/>
    </location>
</feature>
<keyword evidence="7 9" id="KW-1133">Transmembrane helix</keyword>
<dbReference type="Proteomes" id="UP000886808">
    <property type="component" value="Unassembled WGS sequence"/>
</dbReference>
<comment type="caution">
    <text evidence="11">The sequence shown here is derived from an EMBL/GenBank/DDBJ whole genome shotgun (WGS) entry which is preliminary data.</text>
</comment>
<feature type="transmembrane region" description="Helical" evidence="9">
    <location>
        <begin position="400"/>
        <end position="417"/>
    </location>
</feature>
<feature type="transmembrane region" description="Helical" evidence="9">
    <location>
        <begin position="456"/>
        <end position="475"/>
    </location>
</feature>
<dbReference type="AlphaFoldDB" id="A0A9D1TIN3"/>
<comment type="subcellular location">
    <subcellularLocation>
        <location evidence="1">Cell inner membrane</location>
        <topology evidence="1">Multi-pass membrane protein</topology>
    </subcellularLocation>
    <subcellularLocation>
        <location evidence="9">Cell membrane</location>
        <topology evidence="9">Multi-pass membrane protein</topology>
    </subcellularLocation>
</comment>
<evidence type="ECO:0000313" key="11">
    <source>
        <dbReference type="EMBL" id="HIV62145.1"/>
    </source>
</evidence>
<protein>
    <recommendedName>
        <fullName evidence="9">Transport permease protein</fullName>
    </recommendedName>
</protein>
<dbReference type="InterPro" id="IPR047817">
    <property type="entry name" value="ABC2_TM_bact-type"/>
</dbReference>
<feature type="transmembrane region" description="Helical" evidence="9">
    <location>
        <begin position="342"/>
        <end position="363"/>
    </location>
</feature>
<name>A0A9D1TIN3_9FIRM</name>
<dbReference type="PANTHER" id="PTHR30413">
    <property type="entry name" value="INNER MEMBRANE TRANSPORT PERMEASE"/>
    <property type="match status" value="1"/>
</dbReference>
<evidence type="ECO:0000259" key="10">
    <source>
        <dbReference type="PROSITE" id="PS51012"/>
    </source>
</evidence>
<accession>A0A9D1TIN3</accession>
<dbReference type="GO" id="GO:0005886">
    <property type="term" value="C:plasma membrane"/>
    <property type="evidence" value="ECO:0007669"/>
    <property type="project" value="UniProtKB-SubCell"/>
</dbReference>
<dbReference type="GO" id="GO:0140359">
    <property type="term" value="F:ABC-type transporter activity"/>
    <property type="evidence" value="ECO:0007669"/>
    <property type="project" value="InterPro"/>
</dbReference>
<feature type="transmembrane region" description="Helical" evidence="9">
    <location>
        <begin position="198"/>
        <end position="218"/>
    </location>
</feature>
<dbReference type="GO" id="GO:0015920">
    <property type="term" value="P:lipopolysaccharide transport"/>
    <property type="evidence" value="ECO:0007669"/>
    <property type="project" value="TreeGrafter"/>
</dbReference>
<evidence type="ECO:0000313" key="12">
    <source>
        <dbReference type="Proteomes" id="UP000886808"/>
    </source>
</evidence>
<feature type="transmembrane region" description="Helical" evidence="9">
    <location>
        <begin position="291"/>
        <end position="322"/>
    </location>
</feature>
<dbReference type="PANTHER" id="PTHR30413:SF8">
    <property type="entry name" value="TRANSPORT PERMEASE PROTEIN"/>
    <property type="match status" value="1"/>
</dbReference>
<keyword evidence="3 9" id="KW-0813">Transport</keyword>
<gene>
    <name evidence="11" type="ORF">H9746_04755</name>
</gene>
<evidence type="ECO:0000256" key="1">
    <source>
        <dbReference type="ARBA" id="ARBA00004429"/>
    </source>
</evidence>
<evidence type="ECO:0000256" key="4">
    <source>
        <dbReference type="ARBA" id="ARBA00022475"/>
    </source>
</evidence>
<feature type="domain" description="ABC transmembrane type-2" evidence="10">
    <location>
        <begin position="260"/>
        <end position="478"/>
    </location>
</feature>
<keyword evidence="4 9" id="KW-1003">Cell membrane</keyword>
<dbReference type="PROSITE" id="PS51012">
    <property type="entry name" value="ABC_TM2"/>
    <property type="match status" value="1"/>
</dbReference>
<dbReference type="Pfam" id="PF01061">
    <property type="entry name" value="ABC2_membrane"/>
    <property type="match status" value="1"/>
</dbReference>
<evidence type="ECO:0000256" key="8">
    <source>
        <dbReference type="ARBA" id="ARBA00023136"/>
    </source>
</evidence>
<organism evidence="11 12">
    <name type="scientific">Candidatus Butyricicoccus avistercoris</name>
    <dbReference type="NCBI Taxonomy" id="2838518"/>
    <lineage>
        <taxon>Bacteria</taxon>
        <taxon>Bacillati</taxon>
        <taxon>Bacillota</taxon>
        <taxon>Clostridia</taxon>
        <taxon>Eubacteriales</taxon>
        <taxon>Butyricicoccaceae</taxon>
        <taxon>Butyricicoccus</taxon>
    </lineage>
</organism>
<keyword evidence="8 9" id="KW-0472">Membrane</keyword>
<keyword evidence="5" id="KW-0997">Cell inner membrane</keyword>
<evidence type="ECO:0000256" key="9">
    <source>
        <dbReference type="RuleBase" id="RU361157"/>
    </source>
</evidence>
<reference evidence="11" key="1">
    <citation type="journal article" date="2021" name="PeerJ">
        <title>Extensive microbial diversity within the chicken gut microbiome revealed by metagenomics and culture.</title>
        <authorList>
            <person name="Gilroy R."/>
            <person name="Ravi A."/>
            <person name="Getino M."/>
            <person name="Pursley I."/>
            <person name="Horton D.L."/>
            <person name="Alikhan N.F."/>
            <person name="Baker D."/>
            <person name="Gharbi K."/>
            <person name="Hall N."/>
            <person name="Watson M."/>
            <person name="Adriaenssens E.M."/>
            <person name="Foster-Nyarko E."/>
            <person name="Jarju S."/>
            <person name="Secka A."/>
            <person name="Antonio M."/>
            <person name="Oren A."/>
            <person name="Chaudhuri R.R."/>
            <person name="La Ragione R."/>
            <person name="Hildebrand F."/>
            <person name="Pallen M.J."/>
        </authorList>
    </citation>
    <scope>NUCLEOTIDE SEQUENCE</scope>
    <source>
        <strain evidence="11">CHK193-4272</strain>
    </source>
</reference>
<keyword evidence="6 9" id="KW-0812">Transmembrane</keyword>